<evidence type="ECO:0000259" key="1">
    <source>
        <dbReference type="Pfam" id="PF00534"/>
    </source>
</evidence>
<accession>A0A2S7WCL6</accession>
<feature type="domain" description="Glycosyl transferase family 1" evidence="1">
    <location>
        <begin position="146"/>
        <end position="299"/>
    </location>
</feature>
<dbReference type="InterPro" id="IPR001296">
    <property type="entry name" value="Glyco_trans_1"/>
</dbReference>
<organism evidence="2 3">
    <name type="scientific">Polaribacter gangjinensis</name>
    <dbReference type="NCBI Taxonomy" id="574710"/>
    <lineage>
        <taxon>Bacteria</taxon>
        <taxon>Pseudomonadati</taxon>
        <taxon>Bacteroidota</taxon>
        <taxon>Flavobacteriia</taxon>
        <taxon>Flavobacteriales</taxon>
        <taxon>Flavobacteriaceae</taxon>
    </lineage>
</organism>
<dbReference type="PANTHER" id="PTHR12526">
    <property type="entry name" value="GLYCOSYLTRANSFERASE"/>
    <property type="match status" value="1"/>
</dbReference>
<gene>
    <name evidence="2" type="ORF">BTO13_08770</name>
</gene>
<dbReference type="Pfam" id="PF00534">
    <property type="entry name" value="Glycos_transf_1"/>
    <property type="match status" value="1"/>
</dbReference>
<protein>
    <submittedName>
        <fullName evidence="2">Lipopolysaccharide biosynthesis protein</fullName>
    </submittedName>
</protein>
<reference evidence="2 3" key="1">
    <citation type="submission" date="2016-12" db="EMBL/GenBank/DDBJ databases">
        <title>Trade-off between light-utilization and light-protection in marine flavobacteria.</title>
        <authorList>
            <person name="Kumagai Y."/>
            <person name="Yoshizawa S."/>
            <person name="Kogure K."/>
            <person name="Iwasaki W."/>
        </authorList>
    </citation>
    <scope>NUCLEOTIDE SEQUENCE [LARGE SCALE GENOMIC DNA]</scope>
    <source>
        <strain evidence="2 3">KCTC 22729</strain>
    </source>
</reference>
<proteinExistence type="predicted"/>
<dbReference type="RefSeq" id="WP_105046467.1">
    <property type="nucleotide sequence ID" value="NZ_CP150662.1"/>
</dbReference>
<keyword evidence="3" id="KW-1185">Reference proteome</keyword>
<dbReference type="AlphaFoldDB" id="A0A2S7WCL6"/>
<dbReference type="EMBL" id="MSCL01000001">
    <property type="protein sequence ID" value="PQJ75327.1"/>
    <property type="molecule type" value="Genomic_DNA"/>
</dbReference>
<sequence length="326" mass="37298">MKPILIHIHFHHRKTGVTRSIENVLPFFDKNFETYVYGKTIDGTKISTFQFLKLLFSDRKITVHCHRNNEILRMLFFRFLGAKFHLIASRHSATKPSKLTFWLLKKADKVVTLIKSMSDSLGIENTLIAHGVNVHNFSPKQIKHPQILQENIILNTGRIRKAKGQLTLLNAAKALKNHQNWCLVFVGKVDKPAFLVELKAIIKELNIEKQVYFFEETREIIPFYQAAKIFVAPSFSEGFSLVTAEAMACECTVIATKNVGVHDDLIKHQKNGYLFEAGNSEELSIILQKIILGENAHLGKEARIQIQKNWSAEKEATELMKIYQSN</sequence>
<comment type="caution">
    <text evidence="2">The sequence shown here is derived from an EMBL/GenBank/DDBJ whole genome shotgun (WGS) entry which is preliminary data.</text>
</comment>
<evidence type="ECO:0000313" key="2">
    <source>
        <dbReference type="EMBL" id="PQJ75327.1"/>
    </source>
</evidence>
<dbReference type="OrthoDB" id="7560678at2"/>
<dbReference type="CDD" id="cd03801">
    <property type="entry name" value="GT4_PimA-like"/>
    <property type="match status" value="1"/>
</dbReference>
<evidence type="ECO:0000313" key="3">
    <source>
        <dbReference type="Proteomes" id="UP000237608"/>
    </source>
</evidence>
<dbReference type="Proteomes" id="UP000237608">
    <property type="component" value="Unassembled WGS sequence"/>
</dbReference>
<name>A0A2S7WCL6_9FLAO</name>
<dbReference type="Gene3D" id="3.40.50.2000">
    <property type="entry name" value="Glycogen Phosphorylase B"/>
    <property type="match status" value="2"/>
</dbReference>
<dbReference type="GO" id="GO:0016757">
    <property type="term" value="F:glycosyltransferase activity"/>
    <property type="evidence" value="ECO:0007669"/>
    <property type="project" value="InterPro"/>
</dbReference>
<dbReference type="SUPFAM" id="SSF53756">
    <property type="entry name" value="UDP-Glycosyltransferase/glycogen phosphorylase"/>
    <property type="match status" value="1"/>
</dbReference>